<comment type="caution">
    <text evidence="1">The sequence shown here is derived from an EMBL/GenBank/DDBJ whole genome shotgun (WGS) entry which is preliminary data.</text>
</comment>
<dbReference type="AlphaFoldDB" id="A0A1B9E5H5"/>
<dbReference type="OrthoDB" id="1353566at2"/>
<organism evidence="1 2">
    <name type="scientific">Flavobacterium crassostreae</name>
    <dbReference type="NCBI Taxonomy" id="1763534"/>
    <lineage>
        <taxon>Bacteria</taxon>
        <taxon>Pseudomonadati</taxon>
        <taxon>Bacteroidota</taxon>
        <taxon>Flavobacteriia</taxon>
        <taxon>Flavobacteriales</taxon>
        <taxon>Flavobacteriaceae</taxon>
        <taxon>Flavobacterium</taxon>
    </lineage>
</organism>
<dbReference type="EMBL" id="LVEP01000017">
    <property type="protein sequence ID" value="OCB77214.1"/>
    <property type="molecule type" value="Genomic_DNA"/>
</dbReference>
<evidence type="ECO:0000313" key="2">
    <source>
        <dbReference type="Proteomes" id="UP000093510"/>
    </source>
</evidence>
<accession>A0A1B9E5H5</accession>
<proteinExistence type="predicted"/>
<reference evidence="1 2" key="1">
    <citation type="submission" date="2016-03" db="EMBL/GenBank/DDBJ databases">
        <authorList>
            <person name="Ploux O."/>
        </authorList>
    </citation>
    <scope>NUCLEOTIDE SEQUENCE [LARGE SCALE GENOMIC DNA]</scope>
    <source>
        <strain evidence="1 2">LPB0076</strain>
    </source>
</reference>
<dbReference type="RefSeq" id="WP_066332884.1">
    <property type="nucleotide sequence ID" value="NZ_CP017688.1"/>
</dbReference>
<dbReference type="Proteomes" id="UP000093510">
    <property type="component" value="Unassembled WGS sequence"/>
</dbReference>
<gene>
    <name evidence="1" type="ORF">LPBF_04225</name>
</gene>
<protein>
    <submittedName>
        <fullName evidence="1">Uncharacterized protein</fullName>
    </submittedName>
</protein>
<dbReference type="PROSITE" id="PS51257">
    <property type="entry name" value="PROKAR_LIPOPROTEIN"/>
    <property type="match status" value="1"/>
</dbReference>
<evidence type="ECO:0000313" key="1">
    <source>
        <dbReference type="EMBL" id="OCB77214.1"/>
    </source>
</evidence>
<keyword evidence="2" id="KW-1185">Reference proteome</keyword>
<name>A0A1B9E5H5_9FLAO</name>
<sequence>MKKIFFCASLMMITLISCKNENSKSELETPQKELETPLTELQKLEGRVINTEDGEWYVVKDNKRWKALSEPATTDYLKSIEDGKNYVSKNVPLALAEQLPIGGEILPKVIFKGETPKEIFNNKLVETTTGEWFAIKDGERWRAMSEPATTDFLKSVENGRNNIIKNVPATSLQEFPVAGEVLPGVVYKRDQK</sequence>